<accession>A0A8H7CQ11</accession>
<comment type="caution">
    <text evidence="2">The sequence shown here is derived from an EMBL/GenBank/DDBJ whole genome shotgun (WGS) entry which is preliminary data.</text>
</comment>
<dbReference type="Proteomes" id="UP000620124">
    <property type="component" value="Unassembled WGS sequence"/>
</dbReference>
<evidence type="ECO:0000313" key="2">
    <source>
        <dbReference type="EMBL" id="KAF7343318.1"/>
    </source>
</evidence>
<organism evidence="2 3">
    <name type="scientific">Mycena venus</name>
    <dbReference type="NCBI Taxonomy" id="2733690"/>
    <lineage>
        <taxon>Eukaryota</taxon>
        <taxon>Fungi</taxon>
        <taxon>Dikarya</taxon>
        <taxon>Basidiomycota</taxon>
        <taxon>Agaricomycotina</taxon>
        <taxon>Agaricomycetes</taxon>
        <taxon>Agaricomycetidae</taxon>
        <taxon>Agaricales</taxon>
        <taxon>Marasmiineae</taxon>
        <taxon>Mycenaceae</taxon>
        <taxon>Mycena</taxon>
    </lineage>
</organism>
<proteinExistence type="predicted"/>
<gene>
    <name evidence="2" type="ORF">MVEN_01764100</name>
</gene>
<reference evidence="2" key="1">
    <citation type="submission" date="2020-05" db="EMBL/GenBank/DDBJ databases">
        <title>Mycena genomes resolve the evolution of fungal bioluminescence.</title>
        <authorList>
            <person name="Tsai I.J."/>
        </authorList>
    </citation>
    <scope>NUCLEOTIDE SEQUENCE</scope>
    <source>
        <strain evidence="2">CCC161011</strain>
    </source>
</reference>
<dbReference type="OrthoDB" id="3009148at2759"/>
<dbReference type="AlphaFoldDB" id="A0A8H7CQ11"/>
<feature type="region of interest" description="Disordered" evidence="1">
    <location>
        <begin position="417"/>
        <end position="440"/>
    </location>
</feature>
<sequence length="497" mass="55576">MPCIWPRSSSLVTGLRRFGPPWGLGALLFVGWGMSLEAKFRSLLFQARFHRCLPCAEGLSSRRMTISAHQMHQPMLRNRRHPPLFQANLLRMQPGRVLLLGKLGYGALRLLLARLCQLHRRRDRVYFAMKPSLAPPPSCLPPEEPVEGPSSWPPPPLSSDDLLNTSLIVGNKKEKKAKRYAKGVRKRRETQAATAAQAKTKEELMDDILGELIDNDLSFGDLMLYVFDPIYKQGQMRWHGFFRCTGLATKILNLWVSRENSETARAEVDAWAVDYVAERARAEAKEITKLKALQTGATVNGDYVDGFSMHKMHDFLHTHAKTAMKIFDAFATSTRNVTSSLPARIAKRALILTSTVLTLLGEYSYKNNFSRRIMALYLYASGAQHQTISVLNHLGISESYQNLVKKAHFLVNRRSHDVDLDDPRPATPSSTPMESDTPYVPPDPLALGEAISAIRSVRMGTLRQLSGSMRDMARAVAATGLYAASSVTPVPVYSVRF</sequence>
<evidence type="ECO:0000313" key="3">
    <source>
        <dbReference type="Proteomes" id="UP000620124"/>
    </source>
</evidence>
<evidence type="ECO:0000256" key="1">
    <source>
        <dbReference type="SAM" id="MobiDB-lite"/>
    </source>
</evidence>
<keyword evidence="3" id="KW-1185">Reference proteome</keyword>
<name>A0A8H7CQ11_9AGAR</name>
<dbReference type="EMBL" id="JACAZI010000016">
    <property type="protein sequence ID" value="KAF7343318.1"/>
    <property type="molecule type" value="Genomic_DNA"/>
</dbReference>
<protein>
    <submittedName>
        <fullName evidence="2">Uncharacterized protein</fullName>
    </submittedName>
</protein>
<feature type="region of interest" description="Disordered" evidence="1">
    <location>
        <begin position="137"/>
        <end position="156"/>
    </location>
</feature>